<dbReference type="PANTHER" id="PTHR43685:SF11">
    <property type="entry name" value="GLYCOSYLTRANSFERASE TAGX-RELATED"/>
    <property type="match status" value="1"/>
</dbReference>
<evidence type="ECO:0000259" key="1">
    <source>
        <dbReference type="Pfam" id="PF00535"/>
    </source>
</evidence>
<evidence type="ECO:0000313" key="2">
    <source>
        <dbReference type="EMBL" id="MBF5052075.1"/>
    </source>
</evidence>
<comment type="caution">
    <text evidence="2">The sequence shown here is derived from an EMBL/GenBank/DDBJ whole genome shotgun (WGS) entry which is preliminary data.</text>
</comment>
<organism evidence="2 3">
    <name type="scientific">Alloalcanivorax venustensis ISO4</name>
    <dbReference type="NCBI Taxonomy" id="1177184"/>
    <lineage>
        <taxon>Bacteria</taxon>
        <taxon>Pseudomonadati</taxon>
        <taxon>Pseudomonadota</taxon>
        <taxon>Gammaproteobacteria</taxon>
        <taxon>Oceanospirillales</taxon>
        <taxon>Alcanivoracaceae</taxon>
        <taxon>Alloalcanivorax</taxon>
    </lineage>
</organism>
<feature type="domain" description="Glycosyltransferase 2-like" evidence="1">
    <location>
        <begin position="8"/>
        <end position="137"/>
    </location>
</feature>
<dbReference type="CDD" id="cd00761">
    <property type="entry name" value="Glyco_tranf_GTA_type"/>
    <property type="match status" value="1"/>
</dbReference>
<dbReference type="RefSeq" id="WP_194855163.1">
    <property type="nucleotide sequence ID" value="NZ_ARXR01000004.1"/>
</dbReference>
<protein>
    <submittedName>
        <fullName evidence="2">Glycosyltransferase</fullName>
    </submittedName>
</protein>
<reference evidence="2 3" key="1">
    <citation type="submission" date="2012-09" db="EMBL/GenBank/DDBJ databases">
        <title>Genome Sequence of alkane-degrading Bacterium Alcanivorax venustensis ISO4.</title>
        <authorList>
            <person name="Lai Q."/>
            <person name="Shao Z."/>
        </authorList>
    </citation>
    <scope>NUCLEOTIDE SEQUENCE [LARGE SCALE GENOMIC DNA]</scope>
    <source>
        <strain evidence="2 3">ISO4</strain>
    </source>
</reference>
<dbReference type="Proteomes" id="UP000644441">
    <property type="component" value="Unassembled WGS sequence"/>
</dbReference>
<dbReference type="EMBL" id="ARXR01000004">
    <property type="protein sequence ID" value="MBF5052075.1"/>
    <property type="molecule type" value="Genomic_DNA"/>
</dbReference>
<dbReference type="PANTHER" id="PTHR43685">
    <property type="entry name" value="GLYCOSYLTRANSFERASE"/>
    <property type="match status" value="1"/>
</dbReference>
<name>A0ABS0AFN4_9GAMM</name>
<dbReference type="SUPFAM" id="SSF53448">
    <property type="entry name" value="Nucleotide-diphospho-sugar transferases"/>
    <property type="match status" value="1"/>
</dbReference>
<dbReference type="GeneID" id="99764937"/>
<sequence length="304" mass="33547">MSGAPAFSIVIPAYNYAHFLRRAVTSACTQDGADVEVLVVDDGSTDDTPAVMDKLSAEFGERLTYHRQPNQGPAAARAKGLALARHDWLVFLDADDELLPGALRVFADLIAAHPRSRVAIAGHLARHGERERRVAPGPVSDSRRANFAAYLDKQLSLSNGACALHRSVFDSAPLASPLPHTEDMPVFAHLMACYDACKSDQPVLRVHHHGGSRRNDVAAALALGMDLERAIFDDNGLPDWAGELRRGYRARRALSLLKLAARGGRPDQVRFFFHRALGADWRRALQPRYLRRYLASFVRRGKRS</sequence>
<dbReference type="InterPro" id="IPR001173">
    <property type="entry name" value="Glyco_trans_2-like"/>
</dbReference>
<dbReference type="InterPro" id="IPR050834">
    <property type="entry name" value="Glycosyltransf_2"/>
</dbReference>
<gene>
    <name evidence="2" type="ORF">ISO4_00677</name>
</gene>
<dbReference type="Pfam" id="PF00535">
    <property type="entry name" value="Glycos_transf_2"/>
    <property type="match status" value="1"/>
</dbReference>
<accession>A0ABS0AFN4</accession>
<dbReference type="Gene3D" id="3.90.550.10">
    <property type="entry name" value="Spore Coat Polysaccharide Biosynthesis Protein SpsA, Chain A"/>
    <property type="match status" value="1"/>
</dbReference>
<keyword evidence="3" id="KW-1185">Reference proteome</keyword>
<proteinExistence type="predicted"/>
<evidence type="ECO:0000313" key="3">
    <source>
        <dbReference type="Proteomes" id="UP000644441"/>
    </source>
</evidence>
<dbReference type="InterPro" id="IPR029044">
    <property type="entry name" value="Nucleotide-diphossugar_trans"/>
</dbReference>